<gene>
    <name evidence="1" type="ORF">NDK43_30970</name>
</gene>
<reference evidence="1 2" key="1">
    <citation type="submission" date="2022-06" db="EMBL/GenBank/DDBJ databases">
        <authorList>
            <person name="Jeon C.O."/>
        </authorList>
    </citation>
    <scope>NUCLEOTIDE SEQUENCE [LARGE SCALE GENOMIC DNA]</scope>
    <source>
        <strain evidence="1 2">KCTC 13943</strain>
    </source>
</reference>
<dbReference type="Pfam" id="PF10676">
    <property type="entry name" value="gerPA"/>
    <property type="match status" value="1"/>
</dbReference>
<organism evidence="1 2">
    <name type="scientific">Neobacillus pocheonensis</name>
    <dbReference type="NCBI Taxonomy" id="363869"/>
    <lineage>
        <taxon>Bacteria</taxon>
        <taxon>Bacillati</taxon>
        <taxon>Bacillota</taxon>
        <taxon>Bacilli</taxon>
        <taxon>Bacillales</taxon>
        <taxon>Bacillaceae</taxon>
        <taxon>Neobacillus</taxon>
    </lineage>
</organism>
<dbReference type="EMBL" id="JAMQCR010000003">
    <property type="protein sequence ID" value="MCM2535906.1"/>
    <property type="molecule type" value="Genomic_DNA"/>
</dbReference>
<protein>
    <submittedName>
        <fullName evidence="1">Spore germination protein</fullName>
    </submittedName>
</protein>
<accession>A0ABT0WHV9</accession>
<sequence length="73" mass="7379">MPAFTGPVTIINIAGSAIVEFGDTVFISPKFATKTNAGAGSSNTGAQIIVNSGISSTAAEQLALNDQPIVRDN</sequence>
<proteinExistence type="predicted"/>
<evidence type="ECO:0000313" key="1">
    <source>
        <dbReference type="EMBL" id="MCM2535906.1"/>
    </source>
</evidence>
<name>A0ABT0WHV9_9BACI</name>
<dbReference type="PANTHER" id="PTHR37808:SF3">
    <property type="entry name" value="SPORE GERMINATION PROTEIN GERPA-RELATED"/>
    <property type="match status" value="1"/>
</dbReference>
<dbReference type="PANTHER" id="PTHR37808">
    <property type="entry name" value="SPORE GERMINATION PROTEIN-LIKE PROTEIN YDZR-RELATED"/>
    <property type="match status" value="1"/>
</dbReference>
<dbReference type="InterPro" id="IPR019618">
    <property type="entry name" value="Spore_germination_GerPA"/>
</dbReference>
<keyword evidence="2" id="KW-1185">Reference proteome</keyword>
<comment type="caution">
    <text evidence="1">The sequence shown here is derived from an EMBL/GenBank/DDBJ whole genome shotgun (WGS) entry which is preliminary data.</text>
</comment>
<evidence type="ECO:0000313" key="2">
    <source>
        <dbReference type="Proteomes" id="UP001523262"/>
    </source>
</evidence>
<dbReference type="Proteomes" id="UP001523262">
    <property type="component" value="Unassembled WGS sequence"/>
</dbReference>